<name>A0A172Q0K5_9CAUD</name>
<gene>
    <name evidence="1" type="ORF">ME3_221</name>
</gene>
<keyword evidence="2" id="KW-1185">Reference proteome</keyword>
<accession>A0A172Q0K5</accession>
<dbReference type="EMBL" id="KU935715">
    <property type="protein sequence ID" value="AND75382.1"/>
    <property type="molecule type" value="Genomic_DNA"/>
</dbReference>
<sequence length="113" mass="12787">MATLLKFKKLTTIKVHSSCVEELIKYTGKFGHLHIARYSKGIDQVHLGGIKPALYESYNEIKIRLSNQQIVSISGDLTDFFISGHVMLRDSFASYSFRMIDNPSSAYIDVEVL</sequence>
<evidence type="ECO:0000313" key="1">
    <source>
        <dbReference type="EMBL" id="AND75382.1"/>
    </source>
</evidence>
<evidence type="ECO:0000313" key="2">
    <source>
        <dbReference type="Proteomes" id="UP000225947"/>
    </source>
</evidence>
<proteinExistence type="predicted"/>
<dbReference type="Proteomes" id="UP000225947">
    <property type="component" value="Segment"/>
</dbReference>
<protein>
    <submittedName>
        <fullName evidence="1">Uncharacterized protein</fullName>
    </submittedName>
</protein>
<organism evidence="1 2">
    <name type="scientific">Acinetobacter phage vB_AbaM_ME3</name>
    <dbReference type="NCBI Taxonomy" id="1837876"/>
    <lineage>
        <taxon>Viruses</taxon>
        <taxon>Duplodnaviria</taxon>
        <taxon>Heunggongvirae</taxon>
        <taxon>Uroviricota</taxon>
        <taxon>Caudoviricetes</taxon>
        <taxon>Metrivirus</taxon>
        <taxon>Metrivirus ME3</taxon>
    </lineage>
</organism>
<reference evidence="2" key="1">
    <citation type="submission" date="2016-03" db="EMBL/GenBank/DDBJ databases">
        <title>Characterization of Acinetobacter baumannii phage vB_AbaM_ME3.</title>
        <authorList>
            <person name="Buttimer C.T.H."/>
            <person name="Elbreki M."/>
            <person name="Coffey A."/>
        </authorList>
    </citation>
    <scope>NUCLEOTIDE SEQUENCE [LARGE SCALE GENOMIC DNA]</scope>
</reference>